<protein>
    <submittedName>
        <fullName evidence="1">Uncharacterized protein</fullName>
    </submittedName>
</protein>
<gene>
    <name evidence="1" type="ORF">H9L15_11875</name>
</gene>
<reference evidence="1 2" key="1">
    <citation type="submission" date="2020-08" db="EMBL/GenBank/DDBJ databases">
        <title>Genome sequence of Sphingomonas daechungensis KACC 18115T.</title>
        <authorList>
            <person name="Hyun D.-W."/>
            <person name="Bae J.-W."/>
        </authorList>
    </citation>
    <scope>NUCLEOTIDE SEQUENCE [LARGE SCALE GENOMIC DNA]</scope>
    <source>
        <strain evidence="1 2">KACC 18115</strain>
    </source>
</reference>
<dbReference type="EMBL" id="CP060780">
    <property type="protein sequence ID" value="QNP42783.1"/>
    <property type="molecule type" value="Genomic_DNA"/>
</dbReference>
<dbReference type="Proteomes" id="UP000516134">
    <property type="component" value="Chromosome"/>
</dbReference>
<name>A0ABX6T573_9SPHN</name>
<sequence length="54" mass="5919">MGEHFHEWLAQTAFIPFTKGAKWPGTTAVLGGTLLFLVATWLHPGPVGIWSWVG</sequence>
<proteinExistence type="predicted"/>
<organism evidence="1 2">
    <name type="scientific">Sphingomonas daechungensis</name>
    <dbReference type="NCBI Taxonomy" id="1176646"/>
    <lineage>
        <taxon>Bacteria</taxon>
        <taxon>Pseudomonadati</taxon>
        <taxon>Pseudomonadota</taxon>
        <taxon>Alphaproteobacteria</taxon>
        <taxon>Sphingomonadales</taxon>
        <taxon>Sphingomonadaceae</taxon>
        <taxon>Sphingomonas</taxon>
    </lineage>
</organism>
<keyword evidence="2" id="KW-1185">Reference proteome</keyword>
<accession>A0ABX6T573</accession>
<evidence type="ECO:0000313" key="1">
    <source>
        <dbReference type="EMBL" id="QNP42783.1"/>
    </source>
</evidence>
<dbReference type="RefSeq" id="WP_187714215.1">
    <property type="nucleotide sequence ID" value="NZ_CP060780.1"/>
</dbReference>
<evidence type="ECO:0000313" key="2">
    <source>
        <dbReference type="Proteomes" id="UP000516134"/>
    </source>
</evidence>